<accession>A0A445DY31</accession>
<sequence length="255" mass="29162">MIELYVEFEQHTGMSVVGAEVNVDELGDIDWEEDNNDSEEDYTISRGVDYTVYESKRQTFYAKCKGYGARRYNGKHMCTMGTISQDHAKLDSDTIVNAISIPSIKVKFIIVEVQSKFNYTISYCKKSIATIFGDWKVSYQTLPVWLKAMTARMPRSHEALSSIDSIGAMRCLRFGKCKMVPFTLLTLCNDTVIVAISRSSDSYVTTFLHVALTNILIGNYMCIMCTRCLKFTRCTEASLFRWVTHLRGIDMKERR</sequence>
<organism evidence="1 2">
    <name type="scientific">Arachis hypogaea</name>
    <name type="common">Peanut</name>
    <dbReference type="NCBI Taxonomy" id="3818"/>
    <lineage>
        <taxon>Eukaryota</taxon>
        <taxon>Viridiplantae</taxon>
        <taxon>Streptophyta</taxon>
        <taxon>Embryophyta</taxon>
        <taxon>Tracheophyta</taxon>
        <taxon>Spermatophyta</taxon>
        <taxon>Magnoliopsida</taxon>
        <taxon>eudicotyledons</taxon>
        <taxon>Gunneridae</taxon>
        <taxon>Pentapetalae</taxon>
        <taxon>rosids</taxon>
        <taxon>fabids</taxon>
        <taxon>Fabales</taxon>
        <taxon>Fabaceae</taxon>
        <taxon>Papilionoideae</taxon>
        <taxon>50 kb inversion clade</taxon>
        <taxon>dalbergioids sensu lato</taxon>
        <taxon>Dalbergieae</taxon>
        <taxon>Pterocarpus clade</taxon>
        <taxon>Arachis</taxon>
    </lineage>
</organism>
<dbReference type="Proteomes" id="UP000289738">
    <property type="component" value="Chromosome A03"/>
</dbReference>
<evidence type="ECO:0000313" key="2">
    <source>
        <dbReference type="Proteomes" id="UP000289738"/>
    </source>
</evidence>
<dbReference type="AlphaFoldDB" id="A0A445DY31"/>
<protein>
    <submittedName>
        <fullName evidence="1">Uncharacterized protein</fullName>
    </submittedName>
</protein>
<name>A0A445DY31_ARAHY</name>
<proteinExistence type="predicted"/>
<gene>
    <name evidence="1" type="ORF">Ahy_A03g014453</name>
</gene>
<dbReference type="EMBL" id="SDMP01000003">
    <property type="protein sequence ID" value="RYR67981.1"/>
    <property type="molecule type" value="Genomic_DNA"/>
</dbReference>
<comment type="caution">
    <text evidence="1">The sequence shown here is derived from an EMBL/GenBank/DDBJ whole genome shotgun (WGS) entry which is preliminary data.</text>
</comment>
<reference evidence="1 2" key="1">
    <citation type="submission" date="2019-01" db="EMBL/GenBank/DDBJ databases">
        <title>Sequencing of cultivated peanut Arachis hypogaea provides insights into genome evolution and oil improvement.</title>
        <authorList>
            <person name="Chen X."/>
        </authorList>
    </citation>
    <scope>NUCLEOTIDE SEQUENCE [LARGE SCALE GENOMIC DNA]</scope>
    <source>
        <strain evidence="2">cv. Fuhuasheng</strain>
        <tissue evidence="1">Leaves</tissue>
    </source>
</reference>
<evidence type="ECO:0000313" key="1">
    <source>
        <dbReference type="EMBL" id="RYR67981.1"/>
    </source>
</evidence>
<keyword evidence="2" id="KW-1185">Reference proteome</keyword>